<dbReference type="Pfam" id="PF20222">
    <property type="entry name" value="DUF6581"/>
    <property type="match status" value="1"/>
</dbReference>
<keyword evidence="10" id="KW-1185">Reference proteome</keyword>
<feature type="compositionally biased region" description="Basic and acidic residues" evidence="6">
    <location>
        <begin position="1510"/>
        <end position="1520"/>
    </location>
</feature>
<dbReference type="OrthoDB" id="5403573at2759"/>
<feature type="domain" description="B-block binding subunit of TFIIIC" evidence="7">
    <location>
        <begin position="167"/>
        <end position="234"/>
    </location>
</feature>
<dbReference type="GO" id="GO:0000127">
    <property type="term" value="C:transcription factor TFIIIC complex"/>
    <property type="evidence" value="ECO:0007669"/>
    <property type="project" value="InterPro"/>
</dbReference>
<feature type="region of interest" description="Disordered" evidence="6">
    <location>
        <begin position="1254"/>
        <end position="1297"/>
    </location>
</feature>
<feature type="region of interest" description="Disordered" evidence="6">
    <location>
        <begin position="845"/>
        <end position="900"/>
    </location>
</feature>
<name>A0A072P6N5_9EURO</name>
<dbReference type="Proteomes" id="UP000027920">
    <property type="component" value="Unassembled WGS sequence"/>
</dbReference>
<feature type="region of interest" description="Disordered" evidence="6">
    <location>
        <begin position="501"/>
        <end position="520"/>
    </location>
</feature>
<accession>A0A072P6N5</accession>
<evidence type="ECO:0000256" key="1">
    <source>
        <dbReference type="ARBA" id="ARBA00004123"/>
    </source>
</evidence>
<feature type="region of interest" description="Disordered" evidence="6">
    <location>
        <begin position="587"/>
        <end position="647"/>
    </location>
</feature>
<dbReference type="STRING" id="1182545.A0A072P6N5"/>
<proteinExistence type="predicted"/>
<feature type="compositionally biased region" description="Pro residues" evidence="6">
    <location>
        <begin position="1280"/>
        <end position="1293"/>
    </location>
</feature>
<feature type="compositionally biased region" description="Basic residues" evidence="6">
    <location>
        <begin position="1077"/>
        <end position="1087"/>
    </location>
</feature>
<keyword evidence="5" id="KW-0539">Nucleus</keyword>
<evidence type="ECO:0000256" key="2">
    <source>
        <dbReference type="ARBA" id="ARBA00022553"/>
    </source>
</evidence>
<dbReference type="GO" id="GO:0006384">
    <property type="term" value="P:transcription initiation at RNA polymerase III promoter"/>
    <property type="evidence" value="ECO:0007669"/>
    <property type="project" value="InterPro"/>
</dbReference>
<feature type="compositionally biased region" description="Low complexity" evidence="6">
    <location>
        <begin position="1058"/>
        <end position="1076"/>
    </location>
</feature>
<dbReference type="GO" id="GO:0042791">
    <property type="term" value="P:5S class rRNA transcription by RNA polymerase III"/>
    <property type="evidence" value="ECO:0007669"/>
    <property type="project" value="TreeGrafter"/>
</dbReference>
<dbReference type="InterPro" id="IPR007309">
    <property type="entry name" value="TFIIIC_Bblock-bd"/>
</dbReference>
<dbReference type="VEuPathDB" id="FungiDB:A1O9_08281"/>
<dbReference type="Pfam" id="PF04182">
    <property type="entry name" value="B-block_TFIIIC"/>
    <property type="match status" value="1"/>
</dbReference>
<reference evidence="9 10" key="1">
    <citation type="submission" date="2013-03" db="EMBL/GenBank/DDBJ databases">
        <title>The Genome Sequence of Exophiala aquamarina CBS 119918.</title>
        <authorList>
            <consortium name="The Broad Institute Genomics Platform"/>
            <person name="Cuomo C."/>
            <person name="de Hoog S."/>
            <person name="Gorbushina A."/>
            <person name="Walker B."/>
            <person name="Young S.K."/>
            <person name="Zeng Q."/>
            <person name="Gargeya S."/>
            <person name="Fitzgerald M."/>
            <person name="Haas B."/>
            <person name="Abouelleil A."/>
            <person name="Allen A.W."/>
            <person name="Alvarado L."/>
            <person name="Arachchi H.M."/>
            <person name="Berlin A.M."/>
            <person name="Chapman S.B."/>
            <person name="Gainer-Dewar J."/>
            <person name="Goldberg J."/>
            <person name="Griggs A."/>
            <person name="Gujja S."/>
            <person name="Hansen M."/>
            <person name="Howarth C."/>
            <person name="Imamovic A."/>
            <person name="Ireland A."/>
            <person name="Larimer J."/>
            <person name="McCowan C."/>
            <person name="Murphy C."/>
            <person name="Pearson M."/>
            <person name="Poon T.W."/>
            <person name="Priest M."/>
            <person name="Roberts A."/>
            <person name="Saif S."/>
            <person name="Shea T."/>
            <person name="Sisk P."/>
            <person name="Sykes S."/>
            <person name="Wortman J."/>
            <person name="Nusbaum C."/>
            <person name="Birren B."/>
        </authorList>
    </citation>
    <scope>NUCLEOTIDE SEQUENCE [LARGE SCALE GENOMIC DNA]</scope>
    <source>
        <strain evidence="9 10">CBS 119918</strain>
    </source>
</reference>
<feature type="compositionally biased region" description="Polar residues" evidence="6">
    <location>
        <begin position="1259"/>
        <end position="1270"/>
    </location>
</feature>
<gene>
    <name evidence="9" type="ORF">A1O9_08281</name>
</gene>
<dbReference type="EMBL" id="AMGV01000007">
    <property type="protein sequence ID" value="KEF55531.1"/>
    <property type="molecule type" value="Genomic_DNA"/>
</dbReference>
<evidence type="ECO:0000256" key="5">
    <source>
        <dbReference type="ARBA" id="ARBA00023242"/>
    </source>
</evidence>
<evidence type="ECO:0000256" key="3">
    <source>
        <dbReference type="ARBA" id="ARBA00023125"/>
    </source>
</evidence>
<dbReference type="GO" id="GO:0005634">
    <property type="term" value="C:nucleus"/>
    <property type="evidence" value="ECO:0007669"/>
    <property type="project" value="UniProtKB-SubCell"/>
</dbReference>
<dbReference type="InterPro" id="IPR046488">
    <property type="entry name" value="Sfc3/Tfc3_C"/>
</dbReference>
<keyword evidence="4" id="KW-0804">Transcription</keyword>
<feature type="compositionally biased region" description="Basic and acidic residues" evidence="6">
    <location>
        <begin position="1097"/>
        <end position="1110"/>
    </location>
</feature>
<keyword evidence="3" id="KW-0238">DNA-binding</keyword>
<dbReference type="GO" id="GO:0003677">
    <property type="term" value="F:DNA binding"/>
    <property type="evidence" value="ECO:0007669"/>
    <property type="project" value="UniProtKB-KW"/>
</dbReference>
<organism evidence="9 10">
    <name type="scientific">Exophiala aquamarina CBS 119918</name>
    <dbReference type="NCBI Taxonomy" id="1182545"/>
    <lineage>
        <taxon>Eukaryota</taxon>
        <taxon>Fungi</taxon>
        <taxon>Dikarya</taxon>
        <taxon>Ascomycota</taxon>
        <taxon>Pezizomycotina</taxon>
        <taxon>Eurotiomycetes</taxon>
        <taxon>Chaetothyriomycetidae</taxon>
        <taxon>Chaetothyriales</taxon>
        <taxon>Herpotrichiellaceae</taxon>
        <taxon>Exophiala</taxon>
    </lineage>
</organism>
<feature type="compositionally biased region" description="Polar residues" evidence="6">
    <location>
        <begin position="592"/>
        <end position="605"/>
    </location>
</feature>
<dbReference type="GeneID" id="25283194"/>
<dbReference type="InterPro" id="IPR044210">
    <property type="entry name" value="Tfc3-like"/>
</dbReference>
<evidence type="ECO:0000313" key="9">
    <source>
        <dbReference type="EMBL" id="KEF55531.1"/>
    </source>
</evidence>
<dbReference type="RefSeq" id="XP_013258121.1">
    <property type="nucleotide sequence ID" value="XM_013402667.1"/>
</dbReference>
<dbReference type="HOGENOM" id="CLU_000535_0_0_1"/>
<keyword evidence="2" id="KW-0597">Phosphoprotein</keyword>
<comment type="caution">
    <text evidence="9">The sequence shown here is derived from an EMBL/GenBank/DDBJ whole genome shotgun (WGS) entry which is preliminary data.</text>
</comment>
<comment type="subcellular location">
    <subcellularLocation>
        <location evidence="1">Nucleus</location>
    </subcellularLocation>
</comment>
<feature type="region of interest" description="Disordered" evidence="6">
    <location>
        <begin position="1013"/>
        <end position="1111"/>
    </location>
</feature>
<evidence type="ECO:0000256" key="6">
    <source>
        <dbReference type="SAM" id="MobiDB-lite"/>
    </source>
</evidence>
<dbReference type="PANTHER" id="PTHR15180:SF1">
    <property type="entry name" value="GENERAL TRANSCRIPTION FACTOR 3C POLYPEPTIDE 1"/>
    <property type="match status" value="1"/>
</dbReference>
<feature type="region of interest" description="Disordered" evidence="6">
    <location>
        <begin position="1494"/>
        <end position="1531"/>
    </location>
</feature>
<feature type="region of interest" description="Disordered" evidence="6">
    <location>
        <begin position="99"/>
        <end position="138"/>
    </location>
</feature>
<evidence type="ECO:0000256" key="4">
    <source>
        <dbReference type="ARBA" id="ARBA00023163"/>
    </source>
</evidence>
<sequence>MAKSVDDLIEFLLEEIALSGSRGASINELSGYVRNFYNGEDALRNNNQSPPPFVSVDKALLSKIWTWLGRHSDVSIGNGKKYNNKSLSEVESEYPGYLDDTFPGLSPEAEDNDELGGANKPLARASKESNPGKRALRSVEGPRIAVNEYRMYHAICGHPPDVSKVTPLEFVLLSHIAAARSAGILQGALGRASGQDKRSVPKRTNDLQERGYITKEAVYAHGTKTSRLILRKLAAQSPNQEPLPFDTTGAKSKQQSIVRDVVRRIFDELSNQNIIPLIDLAQRLDMSSPAKSAVLTKVIRRLDRVRLVKRVKTAFGPSASAGDLEQCLQLVQLPVAGGLDGFDTDELTLGSSIAELASTMGNDERLETALQATDNADRGPIASQPLASAQWNPGRLMTNMLRDAVQLTGTEGLTNADARKVTTGVFIRRTVEALLHRISCRSLLVQPSHLKHLAVVRIYVTIDGIAQFYYYSWEAFCELAHDKVFDISNVPGAKQVLKGLPNTDDGPIDPSTSTTTDWTGFPVRKPPFLQMERGEIDLTSIIRSARVVDVLPRNGEPVIVETEPGKFGLARRGHNDRVIGRASKFQHALMRSRQSGSMEPSSRSQAAPKPSDQSISSEPPSNISEPPKPLNQSKEPRKELTLGRPRKFMRGTEKFWQRLFKQASLEARGTGNARASRTGTMNHPAGLALFASRPPDFDETLIEAIDAHLPVPAEAQDIDEDWVHAIKDILGRSSDGVFVSPKGLLSTSARQQSQVLIFRSSRLKDVDFVDRTIVHPFRFISTSVSHSSPYQRFYPSVSGSCGQGDLNAGKVRNAFRIGRQKTAKHRSGPQKGVFYEERHEAELRNQLPSLPSDLREDLPAPNYDETTDDEVQIGHSRREIKGTPPPQPSMNGAHKDKENDRASTTIQQVFPTTTPARARPSRNRKRTEKAVENSINPWISVNASLSAEISHVERTLPLTGSKQVQPAREESAPLVDTSTEEVVYVPTRLTASPSNHDIGRVTVNTTTVPRKVADTRSIFPPSMFPDVPGSEVPGKSSAPTRESSIAEFKPTNRSEPNETVTLETLGLETDLPATRRSAQHKRRRRRSSAGEGTNSEEEYRRPRKGQKEATQKYTAGSINLCQKIVLHLLSETEGAAPNDAFTLRRIASPIWKEAGFGEAPLRNTVKQAVKYLCQRGKLRQTMFSFRGKSGLMVQRAIIYLPTIRSTSDLVEKVKRKVIECEPADYIPPEWANEGAQLSLFEDRIQLSDIVGKVSRRRQTSMTRSDGSAGSMSERDSRSPTRPPSPLPPAPPAGPSTGFVTLKAPKLGTLFSVQVENWRSELGRALELASAAAFTERRERSTRSRGLLGRDRPIKWANKDVQDFPSSLLDVLMITPAKQLHLSVDVEDRNWHRFAAEIEAVEAWEQKRSSAAQNSRTSYGFISHSIPAVLLPNAMGPRNVEFSKLIHFDESGIEVEVPFPDSEPWPPFVSALAEKDVNKTAIIAEWSRGNLSLVPSEDEDARQLRPGSKRKTADDDVDFRHPTKRRRKGWKQASAARRAKAVATRNPHTGLSYFARGVQYLRDLSLQQVQRLALSVIVVRTLAGGLEGFIDWPIVMALFPSESEDVIRGRWKTISTKYRGDVNGLTSSLQVKYLDALEADQVPCVNFADLKATNWHGIVEWASDNLNRFDSERIDELPADKASFMEANDFSFAEPRCMHNLLTYGNNITSNAREETVSAIVFGSNHSSSEAAIKSGLNLEHKPLFEVEISDAALRLAKSWVLASILTTDAGFDPEVIRWKLAGLAPTPDATDDLLYRALGVLQDEKLVQKTNNNQKLVQGASRGIWEPAKKLYERFEERRMITAGMLRRAFMYKLEVLDAAFARGEVVTIQKTGIIDDGAMVAVLNLIANGMVKASPGADVPRTRYGLDWENVGYKTREMDKKLLEFNVNLVQTEDYTFGDMKQAGRSIPIPRGDADKPMGHIPPWLDIHGRFQSNWWETFVAGVLGLVVQLPGIGARDISRTLGFALDEGEVGLLMGWCVDAGFATIESRSGGYETTCDWWLCISNGNWPWGDCWE</sequence>
<protein>
    <submittedName>
        <fullName evidence="9">Uncharacterized protein</fullName>
    </submittedName>
</protein>
<evidence type="ECO:0000259" key="7">
    <source>
        <dbReference type="Pfam" id="PF04182"/>
    </source>
</evidence>
<dbReference type="PANTHER" id="PTHR15180">
    <property type="entry name" value="GENERAL TRANSCRIPTION FACTOR 3C POLYPEPTIDE 1"/>
    <property type="match status" value="1"/>
</dbReference>
<feature type="domain" description="Transcription factor tau subunit sfc3/Tfc3 C-terminal" evidence="8">
    <location>
        <begin position="1559"/>
        <end position="2000"/>
    </location>
</feature>
<evidence type="ECO:0000313" key="10">
    <source>
        <dbReference type="Proteomes" id="UP000027920"/>
    </source>
</evidence>
<feature type="compositionally biased region" description="Low complexity" evidence="6">
    <location>
        <begin position="614"/>
        <end position="625"/>
    </location>
</feature>
<evidence type="ECO:0000259" key="8">
    <source>
        <dbReference type="Pfam" id="PF20222"/>
    </source>
</evidence>